<dbReference type="Gene3D" id="3.40.30.10">
    <property type="entry name" value="Glutaredoxin"/>
    <property type="match status" value="1"/>
</dbReference>
<proteinExistence type="predicted"/>
<dbReference type="KEGG" id="ptaw:DW352_07320"/>
<evidence type="ECO:0000313" key="4">
    <source>
        <dbReference type="Proteomes" id="UP000254889"/>
    </source>
</evidence>
<evidence type="ECO:0000259" key="2">
    <source>
        <dbReference type="PROSITE" id="PS50405"/>
    </source>
</evidence>
<dbReference type="SUPFAM" id="SSF47616">
    <property type="entry name" value="GST C-terminal domain-like"/>
    <property type="match status" value="1"/>
</dbReference>
<dbReference type="PANTHER" id="PTHR44051:SF8">
    <property type="entry name" value="GLUTATHIONE S-TRANSFERASE GSTA"/>
    <property type="match status" value="1"/>
</dbReference>
<reference evidence="3 4" key="1">
    <citation type="submission" date="2018-07" db="EMBL/GenBank/DDBJ databases">
        <authorList>
            <person name="Quirk P.G."/>
            <person name="Krulwich T.A."/>
        </authorList>
    </citation>
    <scope>NUCLEOTIDE SEQUENCE [LARGE SCALE GENOMIC DNA]</scope>
    <source>
        <strain evidence="3 4">CC-BB4</strain>
    </source>
</reference>
<dbReference type="GO" id="GO:0016740">
    <property type="term" value="F:transferase activity"/>
    <property type="evidence" value="ECO:0007669"/>
    <property type="project" value="UniProtKB-KW"/>
</dbReference>
<dbReference type="PROSITE" id="PS50405">
    <property type="entry name" value="GST_CTER"/>
    <property type="match status" value="1"/>
</dbReference>
<dbReference type="Pfam" id="PF13409">
    <property type="entry name" value="GST_N_2"/>
    <property type="match status" value="1"/>
</dbReference>
<feature type="domain" description="GST C-terminal" evidence="2">
    <location>
        <begin position="86"/>
        <end position="251"/>
    </location>
</feature>
<dbReference type="SFLD" id="SFLDG00358">
    <property type="entry name" value="Main_(cytGST)"/>
    <property type="match status" value="1"/>
</dbReference>
<gene>
    <name evidence="3" type="ORF">DW352_07320</name>
</gene>
<evidence type="ECO:0000313" key="3">
    <source>
        <dbReference type="EMBL" id="AXK80343.1"/>
    </source>
</evidence>
<keyword evidence="4" id="KW-1185">Reference proteome</keyword>
<dbReference type="InterPro" id="IPR010987">
    <property type="entry name" value="Glutathione-S-Trfase_C-like"/>
</dbReference>
<dbReference type="InterPro" id="IPR004045">
    <property type="entry name" value="Glutathione_S-Trfase_N"/>
</dbReference>
<dbReference type="CDD" id="cd00570">
    <property type="entry name" value="GST_N_family"/>
    <property type="match status" value="1"/>
</dbReference>
<evidence type="ECO:0000259" key="1">
    <source>
        <dbReference type="PROSITE" id="PS50404"/>
    </source>
</evidence>
<dbReference type="InterPro" id="IPR040079">
    <property type="entry name" value="Glutathione_S-Trfase"/>
</dbReference>
<accession>A0A345ZTU6</accession>
<organism evidence="3 4">
    <name type="scientific">Pseudolabrys taiwanensis</name>
    <dbReference type="NCBI Taxonomy" id="331696"/>
    <lineage>
        <taxon>Bacteria</taxon>
        <taxon>Pseudomonadati</taxon>
        <taxon>Pseudomonadota</taxon>
        <taxon>Alphaproteobacteria</taxon>
        <taxon>Hyphomicrobiales</taxon>
        <taxon>Xanthobacteraceae</taxon>
        <taxon>Pseudolabrys</taxon>
    </lineage>
</organism>
<dbReference type="PANTHER" id="PTHR44051">
    <property type="entry name" value="GLUTATHIONE S-TRANSFERASE-RELATED"/>
    <property type="match status" value="1"/>
</dbReference>
<dbReference type="InterPro" id="IPR004046">
    <property type="entry name" value="GST_C"/>
</dbReference>
<dbReference type="SFLD" id="SFLDS00019">
    <property type="entry name" value="Glutathione_Transferase_(cytos"/>
    <property type="match status" value="1"/>
</dbReference>
<dbReference type="PROSITE" id="PS50404">
    <property type="entry name" value="GST_NTER"/>
    <property type="match status" value="1"/>
</dbReference>
<name>A0A345ZTU6_9HYPH</name>
<protein>
    <submittedName>
        <fullName evidence="3">Glutathione S-transferase family protein</fullName>
    </submittedName>
</protein>
<dbReference type="InterPro" id="IPR036249">
    <property type="entry name" value="Thioredoxin-like_sf"/>
</dbReference>
<sequence length="263" mass="29859">MLVLYHHNISVCAQKIRVALDEKGIAWDGREVDLMKQEHLSPEFLKINPRGLVPVLVHDGVPIAESTVILEYIEDVFPDRPLRPQAALARAKMRTWTKVPDEGLHIACASVTYASAFVHQLRQNHDPHEWEERLKKLPDRARAARQRQIIEQEFEAPFVKDAVLLHKKVITEMEKALSQSAWLAGETFSLADIAIIPYITRLDRLGLDGMWADSPAVARWFAAMQARPSFETAITAFRSNAYDDELKKRGIDVWPQVKALLAA</sequence>
<dbReference type="SUPFAM" id="SSF52833">
    <property type="entry name" value="Thioredoxin-like"/>
    <property type="match status" value="1"/>
</dbReference>
<dbReference type="Pfam" id="PF00043">
    <property type="entry name" value="GST_C"/>
    <property type="match status" value="1"/>
</dbReference>
<dbReference type="InterPro" id="IPR036282">
    <property type="entry name" value="Glutathione-S-Trfase_C_sf"/>
</dbReference>
<feature type="domain" description="GST N-terminal" evidence="1">
    <location>
        <begin position="1"/>
        <end position="81"/>
    </location>
</feature>
<dbReference type="OrthoDB" id="7583243at2"/>
<dbReference type="Proteomes" id="UP000254889">
    <property type="component" value="Chromosome"/>
</dbReference>
<dbReference type="EMBL" id="CP031417">
    <property type="protein sequence ID" value="AXK80343.1"/>
    <property type="molecule type" value="Genomic_DNA"/>
</dbReference>
<dbReference type="RefSeq" id="WP_115689898.1">
    <property type="nucleotide sequence ID" value="NZ_CP031417.1"/>
</dbReference>
<dbReference type="AlphaFoldDB" id="A0A345ZTU6"/>
<dbReference type="Gene3D" id="1.20.1050.10">
    <property type="match status" value="1"/>
</dbReference>
<keyword evidence="3" id="KW-0808">Transferase</keyword>